<dbReference type="RefSeq" id="XP_038789956.1">
    <property type="nucleotide sequence ID" value="XM_038926664.1"/>
</dbReference>
<keyword evidence="2" id="KW-1185">Reference proteome</keyword>
<evidence type="ECO:0000313" key="1">
    <source>
        <dbReference type="EMBL" id="KAF7679966.1"/>
    </source>
</evidence>
<dbReference type="EMBL" id="JAAABM010000002">
    <property type="protein sequence ID" value="KAF7679966.1"/>
    <property type="molecule type" value="Genomic_DNA"/>
</dbReference>
<proteinExistence type="predicted"/>
<organism evidence="1 2">
    <name type="scientific">Alternaria burnsii</name>
    <dbReference type="NCBI Taxonomy" id="1187904"/>
    <lineage>
        <taxon>Eukaryota</taxon>
        <taxon>Fungi</taxon>
        <taxon>Dikarya</taxon>
        <taxon>Ascomycota</taxon>
        <taxon>Pezizomycotina</taxon>
        <taxon>Dothideomycetes</taxon>
        <taxon>Pleosporomycetidae</taxon>
        <taxon>Pleosporales</taxon>
        <taxon>Pleosporineae</taxon>
        <taxon>Pleosporaceae</taxon>
        <taxon>Alternaria</taxon>
        <taxon>Alternaria sect. Alternaria</taxon>
    </lineage>
</organism>
<name>A0A8H7EIE1_9PLEO</name>
<dbReference type="GeneID" id="62199842"/>
<dbReference type="AlphaFoldDB" id="A0A8H7EIE1"/>
<reference evidence="1" key="2">
    <citation type="submission" date="2020-08" db="EMBL/GenBank/DDBJ databases">
        <title>Draft Genome Sequence of Cumin Blight Pathogen Alternaria burnsii.</title>
        <authorList>
            <person name="Feng Z."/>
        </authorList>
    </citation>
    <scope>NUCLEOTIDE SEQUENCE</scope>
    <source>
        <strain evidence="1">CBS107.38</strain>
    </source>
</reference>
<reference evidence="1" key="1">
    <citation type="submission" date="2020-01" db="EMBL/GenBank/DDBJ databases">
        <authorList>
            <person name="Feng Z.H.Z."/>
        </authorList>
    </citation>
    <scope>NUCLEOTIDE SEQUENCE</scope>
    <source>
        <strain evidence="1">CBS107.38</strain>
    </source>
</reference>
<protein>
    <submittedName>
        <fullName evidence="1">Uncharacterized protein</fullName>
    </submittedName>
</protein>
<dbReference type="Proteomes" id="UP000596902">
    <property type="component" value="Unassembled WGS sequence"/>
</dbReference>
<comment type="caution">
    <text evidence="1">The sequence shown here is derived from an EMBL/GenBank/DDBJ whole genome shotgun (WGS) entry which is preliminary data.</text>
</comment>
<evidence type="ECO:0000313" key="2">
    <source>
        <dbReference type="Proteomes" id="UP000596902"/>
    </source>
</evidence>
<accession>A0A8H7EIE1</accession>
<gene>
    <name evidence="1" type="ORF">GT037_001617</name>
</gene>
<sequence length="154" mass="17467">MDNEHRVNRKSEPVYDMAVIETLLVDQRPSGELVHASMTLKCRPILIFPPESEPYDNTMVFDDTTKWDLDDLGCEASLVVLRHCCYGSVGEGYVQAILITPSRTQSGSYERVGSFAIESDSRMLIYTDFDKKTPILRSILDGYHKTQETTIDLI</sequence>